<proteinExistence type="predicted"/>
<keyword evidence="2" id="KW-1185">Reference proteome</keyword>
<dbReference type="Proteomes" id="UP001054837">
    <property type="component" value="Unassembled WGS sequence"/>
</dbReference>
<evidence type="ECO:0000313" key="2">
    <source>
        <dbReference type="Proteomes" id="UP001054837"/>
    </source>
</evidence>
<sequence length="275" mass="30660">NFENQHRSYATIPRSSNGAQYINIRTQQMHLEENSLSMNQPHSSWQDSILPNMDQGTDCEETAAAAVSSQFGIGNQNLYNPETSEFLFPGMPRGEENQTESPYLPSEAISAIMNKNLQCFEALNPNHPANAPMPVAEPGVLPGFQETFGLRNTMMNLLAQHPNASSKMQCSGINHMDEMASHVVSDFNESHKASTNQISQQYETSVRVPILAPQNAQYNPMDTIPQKDSVNPVHSNNCQKNFHRKITLCLMIVLVVMRDDMPAVIVTKHFLTVTT</sequence>
<comment type="caution">
    <text evidence="1">The sequence shown here is derived from an EMBL/GenBank/DDBJ whole genome shotgun (WGS) entry which is preliminary data.</text>
</comment>
<evidence type="ECO:0000313" key="1">
    <source>
        <dbReference type="EMBL" id="GIY47086.1"/>
    </source>
</evidence>
<reference evidence="1 2" key="1">
    <citation type="submission" date="2021-06" db="EMBL/GenBank/DDBJ databases">
        <title>Caerostris darwini draft genome.</title>
        <authorList>
            <person name="Kono N."/>
            <person name="Arakawa K."/>
        </authorList>
    </citation>
    <scope>NUCLEOTIDE SEQUENCE [LARGE SCALE GENOMIC DNA]</scope>
</reference>
<accession>A0AAV4TPP9</accession>
<dbReference type="AlphaFoldDB" id="A0AAV4TPP9"/>
<gene>
    <name evidence="1" type="ORF">CDAR_455321</name>
</gene>
<feature type="non-terminal residue" evidence="1">
    <location>
        <position position="1"/>
    </location>
</feature>
<protein>
    <submittedName>
        <fullName evidence="1">Uncharacterized protein</fullName>
    </submittedName>
</protein>
<organism evidence="1 2">
    <name type="scientific">Caerostris darwini</name>
    <dbReference type="NCBI Taxonomy" id="1538125"/>
    <lineage>
        <taxon>Eukaryota</taxon>
        <taxon>Metazoa</taxon>
        <taxon>Ecdysozoa</taxon>
        <taxon>Arthropoda</taxon>
        <taxon>Chelicerata</taxon>
        <taxon>Arachnida</taxon>
        <taxon>Araneae</taxon>
        <taxon>Araneomorphae</taxon>
        <taxon>Entelegynae</taxon>
        <taxon>Araneoidea</taxon>
        <taxon>Araneidae</taxon>
        <taxon>Caerostris</taxon>
    </lineage>
</organism>
<dbReference type="EMBL" id="BPLQ01009867">
    <property type="protein sequence ID" value="GIY47086.1"/>
    <property type="molecule type" value="Genomic_DNA"/>
</dbReference>
<name>A0AAV4TPP9_9ARAC</name>